<evidence type="ECO:0000313" key="2">
    <source>
        <dbReference type="EMBL" id="AEQ17200.1"/>
    </source>
</evidence>
<dbReference type="PANTHER" id="PTHR16484">
    <property type="entry name" value="PARTITIONING DEFECTIVE 3 RELATED"/>
    <property type="match status" value="1"/>
</dbReference>
<sequence length="129" mass="14246">GKYQLSPTVNMPQDDTVIIEDDRPQPLPSQLSDHSSSSSHDDVGSFRAAIDKSYDKPPADDDDEGMETCTNKAEVEPVNMSSEWVEEDTEESSRSGRESVSTASDQPSHSLERQLNGSSQDKSDRKKDK</sequence>
<dbReference type="GO" id="GO:0016324">
    <property type="term" value="C:apical plasma membrane"/>
    <property type="evidence" value="ECO:0007669"/>
    <property type="project" value="TreeGrafter"/>
</dbReference>
<feature type="compositionally biased region" description="Low complexity" evidence="1">
    <location>
        <begin position="28"/>
        <end position="38"/>
    </location>
</feature>
<feature type="compositionally biased region" description="Polar residues" evidence="1">
    <location>
        <begin position="1"/>
        <end position="13"/>
    </location>
</feature>
<proteinExistence type="evidence at transcript level"/>
<feature type="region of interest" description="Disordered" evidence="1">
    <location>
        <begin position="1"/>
        <end position="129"/>
    </location>
</feature>
<dbReference type="GO" id="GO:0007155">
    <property type="term" value="P:cell adhesion"/>
    <property type="evidence" value="ECO:0007669"/>
    <property type="project" value="TreeGrafter"/>
</dbReference>
<feature type="non-terminal residue" evidence="2">
    <location>
        <position position="129"/>
    </location>
</feature>
<accession>G5E323</accession>
<reference evidence="2" key="1">
    <citation type="submission" date="2011-09" db="EMBL/GenBank/DDBJ databases">
        <title>The odds of duplicate gene persistence after polyploidization.</title>
        <authorList>
            <person name="Chain F.J.J."/>
            <person name="Evans B.J."/>
            <person name="Dushoff J."/>
        </authorList>
    </citation>
    <scope>NUCLEOTIDE SEQUENCE</scope>
    <source>
        <tissue evidence="2">Liver</tissue>
    </source>
</reference>
<dbReference type="GO" id="GO:0005938">
    <property type="term" value="C:cell cortex"/>
    <property type="evidence" value="ECO:0007669"/>
    <property type="project" value="TreeGrafter"/>
</dbReference>
<feature type="non-terminal residue" evidence="2">
    <location>
        <position position="1"/>
    </location>
</feature>
<organism evidence="2">
    <name type="scientific">Pipa carvalhoi</name>
    <name type="common">Carvalho's Surinam toad</name>
    <dbReference type="NCBI Taxonomy" id="191480"/>
    <lineage>
        <taxon>Eukaryota</taxon>
        <taxon>Metazoa</taxon>
        <taxon>Chordata</taxon>
        <taxon>Craniata</taxon>
        <taxon>Vertebrata</taxon>
        <taxon>Euteleostomi</taxon>
        <taxon>Amphibia</taxon>
        <taxon>Batrachia</taxon>
        <taxon>Anura</taxon>
        <taxon>Pipoidea</taxon>
        <taxon>Pipidae</taxon>
        <taxon>Pipinae</taxon>
        <taxon>Pipa</taxon>
    </lineage>
</organism>
<dbReference type="GO" id="GO:0000226">
    <property type="term" value="P:microtubule cytoskeleton organization"/>
    <property type="evidence" value="ECO:0007669"/>
    <property type="project" value="TreeGrafter"/>
</dbReference>
<dbReference type="GO" id="GO:0043296">
    <property type="term" value="C:apical junction complex"/>
    <property type="evidence" value="ECO:0007669"/>
    <property type="project" value="TreeGrafter"/>
</dbReference>
<dbReference type="GO" id="GO:0045197">
    <property type="term" value="P:establishment or maintenance of epithelial cell apical/basal polarity"/>
    <property type="evidence" value="ECO:0007669"/>
    <property type="project" value="TreeGrafter"/>
</dbReference>
<dbReference type="GO" id="GO:0005912">
    <property type="term" value="C:adherens junction"/>
    <property type="evidence" value="ECO:0007669"/>
    <property type="project" value="TreeGrafter"/>
</dbReference>
<dbReference type="GO" id="GO:0008104">
    <property type="term" value="P:intracellular protein localization"/>
    <property type="evidence" value="ECO:0007669"/>
    <property type="project" value="TreeGrafter"/>
</dbReference>
<feature type="compositionally biased region" description="Basic and acidic residues" evidence="1">
    <location>
        <begin position="39"/>
        <end position="59"/>
    </location>
</feature>
<feature type="compositionally biased region" description="Polar residues" evidence="1">
    <location>
        <begin position="105"/>
        <end position="117"/>
    </location>
</feature>
<name>G5E323_9PIPI</name>
<dbReference type="AlphaFoldDB" id="G5E323"/>
<dbReference type="GO" id="GO:0030010">
    <property type="term" value="P:establishment of cell polarity"/>
    <property type="evidence" value="ECO:0007669"/>
    <property type="project" value="TreeGrafter"/>
</dbReference>
<dbReference type="GO" id="GO:0051660">
    <property type="term" value="P:establishment of centrosome localization"/>
    <property type="evidence" value="ECO:0007669"/>
    <property type="project" value="TreeGrafter"/>
</dbReference>
<evidence type="ECO:0000256" key="1">
    <source>
        <dbReference type="SAM" id="MobiDB-lite"/>
    </source>
</evidence>
<dbReference type="InterPro" id="IPR052213">
    <property type="entry name" value="PAR3"/>
</dbReference>
<dbReference type="PANTHER" id="PTHR16484:SF10">
    <property type="entry name" value="PARTITIONING DEFECTIVE 3 HOMOLOG"/>
    <property type="match status" value="1"/>
</dbReference>
<dbReference type="GO" id="GO:0035091">
    <property type="term" value="F:phosphatidylinositol binding"/>
    <property type="evidence" value="ECO:0007669"/>
    <property type="project" value="TreeGrafter"/>
</dbReference>
<protein>
    <submittedName>
        <fullName evidence="2">Putative par-3 partitioning defective 3</fullName>
    </submittedName>
</protein>
<dbReference type="EMBL" id="JP287787">
    <property type="protein sequence ID" value="AEQ17200.1"/>
    <property type="molecule type" value="mRNA"/>
</dbReference>